<sequence length="360" mass="41018">MFREYRPIDCDVHPMVPNMRALTPYMDAFWRDQVVERNITNLDSQSWPIRSPKTIRADWRGPNGRGAETVEQLQTQLLDRLGTEIAILNPLYGIQLVLNQDMAVAFARALNDWTRAEWLDRDQRLRASIVLPLQSIEASVAEIERLAPDRRFVQVLALVMGEDPLGKRQYWPVYEACVRHGLAFGIHAGSAYRHPQTSVGWTSWYLEEYAANQQGFQSQLASLMTEGALVKHSDLKVVLLESGVTWLPGFLWRLQKTWKGVRFEIPWVDRPPAEIIRDQVRLTVQPLDAPEEAVPRALGHLRSEEMLLWASDWPHWQYDGDAAVPPGIPDGLLPKLMRANALATYSRLSPPMAESQGRVA</sequence>
<dbReference type="GO" id="GO:0019748">
    <property type="term" value="P:secondary metabolic process"/>
    <property type="evidence" value="ECO:0007669"/>
    <property type="project" value="TreeGrafter"/>
</dbReference>
<dbReference type="GO" id="GO:0016787">
    <property type="term" value="F:hydrolase activity"/>
    <property type="evidence" value="ECO:0007669"/>
    <property type="project" value="InterPro"/>
</dbReference>
<accession>A0A9X0UDI4</accession>
<dbReference type="Proteomes" id="UP000600101">
    <property type="component" value="Unassembled WGS sequence"/>
</dbReference>
<dbReference type="GO" id="GO:0016831">
    <property type="term" value="F:carboxy-lyase activity"/>
    <property type="evidence" value="ECO:0007669"/>
    <property type="project" value="InterPro"/>
</dbReference>
<comment type="caution">
    <text evidence="3">The sequence shown here is derived from an EMBL/GenBank/DDBJ whole genome shotgun (WGS) entry which is preliminary data.</text>
</comment>
<dbReference type="InterPro" id="IPR006680">
    <property type="entry name" value="Amidohydro-rel"/>
</dbReference>
<feature type="domain" description="Amidohydrolase-related" evidence="2">
    <location>
        <begin position="8"/>
        <end position="345"/>
    </location>
</feature>
<evidence type="ECO:0000256" key="1">
    <source>
        <dbReference type="ARBA" id="ARBA00023239"/>
    </source>
</evidence>
<reference evidence="3" key="1">
    <citation type="submission" date="2020-08" db="EMBL/GenBank/DDBJ databases">
        <authorList>
            <person name="Hu Y."/>
            <person name="Nguyen S.V."/>
            <person name="Li F."/>
            <person name="Fanning S."/>
        </authorList>
    </citation>
    <scope>NUCLEOTIDE SEQUENCE</scope>
    <source>
        <strain evidence="3">SYSU D8009</strain>
    </source>
</reference>
<dbReference type="AlphaFoldDB" id="A0A9X0UDI4"/>
<dbReference type="InterPro" id="IPR032465">
    <property type="entry name" value="ACMSD"/>
</dbReference>
<keyword evidence="1" id="KW-0456">Lyase</keyword>
<dbReference type="RefSeq" id="WP_186771223.1">
    <property type="nucleotide sequence ID" value="NZ_JACOMF010000015.1"/>
</dbReference>
<dbReference type="Pfam" id="PF04909">
    <property type="entry name" value="Amidohydro_2"/>
    <property type="match status" value="1"/>
</dbReference>
<dbReference type="PANTHER" id="PTHR21240">
    <property type="entry name" value="2-AMINO-3-CARBOXYLMUCONATE-6-SEMIALDEHYDE DECARBOXYLASE"/>
    <property type="match status" value="1"/>
</dbReference>
<gene>
    <name evidence="3" type="ORF">H7965_14090</name>
</gene>
<dbReference type="PANTHER" id="PTHR21240:SF28">
    <property type="entry name" value="ISO-OROTATE DECARBOXYLASE (EUROFUNG)"/>
    <property type="match status" value="1"/>
</dbReference>
<protein>
    <submittedName>
        <fullName evidence="3">Amidohydrolase</fullName>
    </submittedName>
</protein>
<dbReference type="Gene3D" id="3.20.20.140">
    <property type="entry name" value="Metal-dependent hydrolases"/>
    <property type="match status" value="1"/>
</dbReference>
<dbReference type="SUPFAM" id="SSF51556">
    <property type="entry name" value="Metallo-dependent hydrolases"/>
    <property type="match status" value="1"/>
</dbReference>
<name>A0A9X0UDI4_9PROT</name>
<evidence type="ECO:0000259" key="2">
    <source>
        <dbReference type="Pfam" id="PF04909"/>
    </source>
</evidence>
<dbReference type="GO" id="GO:0005737">
    <property type="term" value="C:cytoplasm"/>
    <property type="evidence" value="ECO:0007669"/>
    <property type="project" value="TreeGrafter"/>
</dbReference>
<organism evidence="3 4">
    <name type="scientific">Siccirubricoccus deserti</name>
    <dbReference type="NCBI Taxonomy" id="2013562"/>
    <lineage>
        <taxon>Bacteria</taxon>
        <taxon>Pseudomonadati</taxon>
        <taxon>Pseudomonadota</taxon>
        <taxon>Alphaproteobacteria</taxon>
        <taxon>Acetobacterales</taxon>
        <taxon>Roseomonadaceae</taxon>
        <taxon>Siccirubricoccus</taxon>
    </lineage>
</organism>
<proteinExistence type="predicted"/>
<dbReference type="InterPro" id="IPR032466">
    <property type="entry name" value="Metal_Hydrolase"/>
</dbReference>
<evidence type="ECO:0000313" key="4">
    <source>
        <dbReference type="Proteomes" id="UP000600101"/>
    </source>
</evidence>
<evidence type="ECO:0000313" key="3">
    <source>
        <dbReference type="EMBL" id="MBC4016452.1"/>
    </source>
</evidence>
<keyword evidence="4" id="KW-1185">Reference proteome</keyword>
<dbReference type="EMBL" id="JACOMF010000015">
    <property type="protein sequence ID" value="MBC4016452.1"/>
    <property type="molecule type" value="Genomic_DNA"/>
</dbReference>